<reference evidence="6 7" key="1">
    <citation type="journal article" date="2019" name="Commun. Biol.">
        <title>The bagworm genome reveals a unique fibroin gene that provides high tensile strength.</title>
        <authorList>
            <person name="Kono N."/>
            <person name="Nakamura H."/>
            <person name="Ohtoshi R."/>
            <person name="Tomita M."/>
            <person name="Numata K."/>
            <person name="Arakawa K."/>
        </authorList>
    </citation>
    <scope>NUCLEOTIDE SEQUENCE [LARGE SCALE GENOMIC DNA]</scope>
</reference>
<dbReference type="InterPro" id="IPR029063">
    <property type="entry name" value="SAM-dependent_MTases_sf"/>
</dbReference>
<evidence type="ECO:0000313" key="6">
    <source>
        <dbReference type="EMBL" id="GBP71907.1"/>
    </source>
</evidence>
<accession>A0A4C1YBK5</accession>
<keyword evidence="7" id="KW-1185">Reference proteome</keyword>
<keyword evidence="5" id="KW-0949">S-adenosyl-L-methionine</keyword>
<keyword evidence="4 6" id="KW-0808">Transferase</keyword>
<evidence type="ECO:0000256" key="5">
    <source>
        <dbReference type="ARBA" id="ARBA00022691"/>
    </source>
</evidence>
<proteinExistence type="inferred from homology"/>
<dbReference type="PANTHER" id="PTHR12303:SF6">
    <property type="entry name" value="CARNOSINE N-METHYLTRANSFERASE"/>
    <property type="match status" value="1"/>
</dbReference>
<evidence type="ECO:0000313" key="7">
    <source>
        <dbReference type="Proteomes" id="UP000299102"/>
    </source>
</evidence>
<dbReference type="STRING" id="151549.A0A4C1YBK5"/>
<evidence type="ECO:0000256" key="4">
    <source>
        <dbReference type="ARBA" id="ARBA00022679"/>
    </source>
</evidence>
<dbReference type="OrthoDB" id="978at2759"/>
<dbReference type="AlphaFoldDB" id="A0A4C1YBK5"/>
<comment type="similarity">
    <text evidence="1">Belongs to the carnosine N-methyltransferase family.</text>
</comment>
<evidence type="ECO:0000256" key="1">
    <source>
        <dbReference type="ARBA" id="ARBA00010086"/>
    </source>
</evidence>
<dbReference type="GO" id="GO:0005829">
    <property type="term" value="C:cytosol"/>
    <property type="evidence" value="ECO:0007669"/>
    <property type="project" value="TreeGrafter"/>
</dbReference>
<dbReference type="InterPro" id="IPR012901">
    <property type="entry name" value="CARME"/>
</dbReference>
<dbReference type="PANTHER" id="PTHR12303">
    <property type="entry name" value="CARNOSINE N-METHYLTRANSFERASE"/>
    <property type="match status" value="1"/>
</dbReference>
<dbReference type="Gene3D" id="3.40.50.150">
    <property type="entry name" value="Vaccinia Virus protein VP39"/>
    <property type="match status" value="1"/>
</dbReference>
<comment type="caution">
    <text evidence="6">The sequence shown here is derived from an EMBL/GenBank/DDBJ whole genome shotgun (WGS) entry which is preliminary data.</text>
</comment>
<organism evidence="6 7">
    <name type="scientific">Eumeta variegata</name>
    <name type="common">Bagworm moth</name>
    <name type="synonym">Eumeta japonica</name>
    <dbReference type="NCBI Taxonomy" id="151549"/>
    <lineage>
        <taxon>Eukaryota</taxon>
        <taxon>Metazoa</taxon>
        <taxon>Ecdysozoa</taxon>
        <taxon>Arthropoda</taxon>
        <taxon>Hexapoda</taxon>
        <taxon>Insecta</taxon>
        <taxon>Pterygota</taxon>
        <taxon>Neoptera</taxon>
        <taxon>Endopterygota</taxon>
        <taxon>Lepidoptera</taxon>
        <taxon>Glossata</taxon>
        <taxon>Ditrysia</taxon>
        <taxon>Tineoidea</taxon>
        <taxon>Psychidae</taxon>
        <taxon>Oiketicinae</taxon>
        <taxon>Eumeta</taxon>
    </lineage>
</organism>
<dbReference type="GO" id="GO:0035498">
    <property type="term" value="P:carnosine metabolic process"/>
    <property type="evidence" value="ECO:0007669"/>
    <property type="project" value="TreeGrafter"/>
</dbReference>
<dbReference type="SMART" id="SM01296">
    <property type="entry name" value="N2227"/>
    <property type="match status" value="1"/>
</dbReference>
<evidence type="ECO:0000256" key="3">
    <source>
        <dbReference type="ARBA" id="ARBA00022603"/>
    </source>
</evidence>
<gene>
    <name evidence="6" type="ORF">EVAR_38240_1</name>
</gene>
<keyword evidence="3 6" id="KW-0489">Methyltransferase</keyword>
<dbReference type="GO" id="GO:0005634">
    <property type="term" value="C:nucleus"/>
    <property type="evidence" value="ECO:0007669"/>
    <property type="project" value="TreeGrafter"/>
</dbReference>
<dbReference type="SUPFAM" id="SSF53335">
    <property type="entry name" value="S-adenosyl-L-methionine-dependent methyltransferases"/>
    <property type="match status" value="1"/>
</dbReference>
<dbReference type="EC" id="2.1.1.22" evidence="2"/>
<dbReference type="EMBL" id="BGZK01001126">
    <property type="protein sequence ID" value="GBP71907.1"/>
    <property type="molecule type" value="Genomic_DNA"/>
</dbReference>
<sequence>MTCEHQLLAAKVPDVLPSTVQSSANFSMAAGDFLKVYTEPDEWDCVATCFFIDCAPNVIEFVESIYNILRPGGFWINLGPLLYHYSDIQCSEDTIEPPYDILRDIITDVGFVIVKEKTAVKTKYAQNPNSMLQHEYNSVFFVCQKPATIDTIFTILVNDNTQAHTCVQCLEGENGKAKKHHTQRRRR</sequence>
<dbReference type="GO" id="GO:0030735">
    <property type="term" value="F:carnosine N-methyltransferase activity"/>
    <property type="evidence" value="ECO:0007669"/>
    <property type="project" value="UniProtKB-EC"/>
</dbReference>
<dbReference type="Pfam" id="PF07942">
    <property type="entry name" value="CARME"/>
    <property type="match status" value="1"/>
</dbReference>
<dbReference type="GO" id="GO:0032259">
    <property type="term" value="P:methylation"/>
    <property type="evidence" value="ECO:0007669"/>
    <property type="project" value="UniProtKB-KW"/>
</dbReference>
<protein>
    <recommendedName>
        <fullName evidence="2">carnosine N-methyltransferase</fullName>
        <ecNumber evidence="2">2.1.1.22</ecNumber>
    </recommendedName>
</protein>
<name>A0A4C1YBK5_EUMVA</name>
<dbReference type="Proteomes" id="UP000299102">
    <property type="component" value="Unassembled WGS sequence"/>
</dbReference>
<evidence type="ECO:0000256" key="2">
    <source>
        <dbReference type="ARBA" id="ARBA00012003"/>
    </source>
</evidence>